<dbReference type="InterPro" id="IPR003673">
    <property type="entry name" value="CoA-Trfase_fam_III"/>
</dbReference>
<accession>Q0FW20</accession>
<organism evidence="2 3">
    <name type="scientific">Salipiger bermudensis (strain DSM 26914 / JCM 13377 / KCTC 12554 / HTCC2601)</name>
    <name type="common">Pelagibaca bermudensis</name>
    <dbReference type="NCBI Taxonomy" id="314265"/>
    <lineage>
        <taxon>Bacteria</taxon>
        <taxon>Pseudomonadati</taxon>
        <taxon>Pseudomonadota</taxon>
        <taxon>Alphaproteobacteria</taxon>
        <taxon>Rhodobacterales</taxon>
        <taxon>Roseobacteraceae</taxon>
        <taxon>Salipiger</taxon>
    </lineage>
</organism>
<evidence type="ECO:0000313" key="3">
    <source>
        <dbReference type="Proteomes" id="UP000006230"/>
    </source>
</evidence>
<sequence length="413" mass="43750">MRRASRGSPAPIPWHSPDRTRARERPREGGKMGPLEGVRVLELAGMGPVPFCGMLLGDMGADVLRVDRITPVERGVGAEDAQDLRGRNKRSAGIDLKSSAGRATLLELVAQADILIEGYRPGVMERLGLGPDTCLARNPKLVYGRATGWGQDGPLAQAAGHDINYIALTGALAMIGPAGGAPVPPLNLVGDYGGGALYLAFGTVCALHHARSGGGGQVVDAAMIDGVSSLLTVFRGFLQNDRLHEGRGQNALDGGAPWYCTYETRDGGWMAVGALEQRFYIPFVTGLGLDPAALPSREDRANWGELRSLFAARFRKRSRAEWELVFAGSDACVSPVLSLAEASRHPQSTARAAFTWLDGAEHPRPAPRFSQTPATVRQAPARAGADTQVALSDWGIDATQIRDGLAAGYLGEG</sequence>
<evidence type="ECO:0000313" key="2">
    <source>
        <dbReference type="EMBL" id="EAU48732.1"/>
    </source>
</evidence>
<dbReference type="InterPro" id="IPR050509">
    <property type="entry name" value="CoA-transferase_III"/>
</dbReference>
<dbReference type="PANTHER" id="PTHR48228:SF5">
    <property type="entry name" value="ALPHA-METHYLACYL-COA RACEMASE"/>
    <property type="match status" value="1"/>
</dbReference>
<keyword evidence="3" id="KW-1185">Reference proteome</keyword>
<dbReference type="HOGENOM" id="CLU_033975_5_0_5"/>
<dbReference type="SUPFAM" id="SSF89796">
    <property type="entry name" value="CoA-transferase family III (CaiB/BaiF)"/>
    <property type="match status" value="1"/>
</dbReference>
<gene>
    <name evidence="2" type="ORF">R2601_04128</name>
</gene>
<evidence type="ECO:0000256" key="1">
    <source>
        <dbReference type="SAM" id="MobiDB-lite"/>
    </source>
</evidence>
<dbReference type="Gene3D" id="3.40.50.10540">
    <property type="entry name" value="Crotonobetainyl-coa:carnitine coa-transferase, domain 1"/>
    <property type="match status" value="1"/>
</dbReference>
<dbReference type="AlphaFoldDB" id="Q0FW20"/>
<reference evidence="2 3" key="1">
    <citation type="journal article" date="2010" name="J. Bacteriol.">
        <title>Genome sequences of Pelagibaca bermudensis HTCC2601T and Maritimibacter alkaliphilus HTCC2654T, the type strains of two marine Roseobacter genera.</title>
        <authorList>
            <person name="Thrash J.C."/>
            <person name="Cho J.C."/>
            <person name="Ferriera S."/>
            <person name="Johnson J."/>
            <person name="Vergin K.L."/>
            <person name="Giovannoni S.J."/>
        </authorList>
    </citation>
    <scope>NUCLEOTIDE SEQUENCE [LARGE SCALE GENOMIC DNA]</scope>
    <source>
        <strain evidence="3">DSM 26914 / JCM 13377 / KCTC 12554 / HTCC2601</strain>
    </source>
</reference>
<feature type="region of interest" description="Disordered" evidence="1">
    <location>
        <begin position="1"/>
        <end position="33"/>
    </location>
</feature>
<proteinExistence type="predicted"/>
<dbReference type="PANTHER" id="PTHR48228">
    <property type="entry name" value="SUCCINYL-COA--D-CITRAMALATE COA-TRANSFERASE"/>
    <property type="match status" value="1"/>
</dbReference>
<comment type="caution">
    <text evidence="2">The sequence shown here is derived from an EMBL/GenBank/DDBJ whole genome shotgun (WGS) entry which is preliminary data.</text>
</comment>
<dbReference type="InterPro" id="IPR023606">
    <property type="entry name" value="CoA-Trfase_III_dom_1_sf"/>
</dbReference>
<dbReference type="eggNOG" id="COG1804">
    <property type="taxonomic scope" value="Bacteria"/>
</dbReference>
<dbReference type="Proteomes" id="UP000006230">
    <property type="component" value="Unassembled WGS sequence"/>
</dbReference>
<dbReference type="InterPro" id="IPR044855">
    <property type="entry name" value="CoA-Trfase_III_dom3_sf"/>
</dbReference>
<dbReference type="EMBL" id="AATQ01000001">
    <property type="protein sequence ID" value="EAU48732.1"/>
    <property type="molecule type" value="Genomic_DNA"/>
</dbReference>
<name>Q0FW20_SALBH</name>
<protein>
    <submittedName>
        <fullName evidence="2">Putative racemase</fullName>
    </submittedName>
</protein>
<dbReference type="GO" id="GO:0003824">
    <property type="term" value="F:catalytic activity"/>
    <property type="evidence" value="ECO:0007669"/>
    <property type="project" value="InterPro"/>
</dbReference>
<dbReference type="Pfam" id="PF02515">
    <property type="entry name" value="CoA_transf_3"/>
    <property type="match status" value="1"/>
</dbReference>
<dbReference type="Gene3D" id="3.30.1540.10">
    <property type="entry name" value="formyl-coa transferase, domain 3"/>
    <property type="match status" value="1"/>
</dbReference>
<dbReference type="STRING" id="314265.R2601_04128"/>
<feature type="compositionally biased region" description="Basic and acidic residues" evidence="1">
    <location>
        <begin position="16"/>
        <end position="30"/>
    </location>
</feature>